<dbReference type="EMBL" id="JADIMX010000064">
    <property type="protein sequence ID" value="MBO8434334.1"/>
    <property type="molecule type" value="Genomic_DNA"/>
</dbReference>
<gene>
    <name evidence="4" type="ORF">IAC55_03310</name>
</gene>
<dbReference type="PANTHER" id="PTHR11845:SF13">
    <property type="entry name" value="5'-DEOXYNUCLEOTIDASE HDDC2"/>
    <property type="match status" value="1"/>
</dbReference>
<dbReference type="InterPro" id="IPR039356">
    <property type="entry name" value="YfbR/HDDC2"/>
</dbReference>
<reference evidence="4" key="1">
    <citation type="submission" date="2020-10" db="EMBL/GenBank/DDBJ databases">
        <authorList>
            <person name="Gilroy R."/>
        </authorList>
    </citation>
    <scope>NUCLEOTIDE SEQUENCE</scope>
    <source>
        <strain evidence="4">F6-4510</strain>
    </source>
</reference>
<feature type="domain" description="HD" evidence="3">
    <location>
        <begin position="15"/>
        <end position="169"/>
    </location>
</feature>
<name>A0A9D9DUQ4_9FIRM</name>
<evidence type="ECO:0000313" key="4">
    <source>
        <dbReference type="EMBL" id="MBO8434334.1"/>
    </source>
</evidence>
<comment type="caution">
    <text evidence="4">The sequence shown here is derived from an EMBL/GenBank/DDBJ whole genome shotgun (WGS) entry which is preliminary data.</text>
</comment>
<evidence type="ECO:0000259" key="3">
    <source>
        <dbReference type="Pfam" id="PF13023"/>
    </source>
</evidence>
<accession>A0A9D9DUQ4</accession>
<dbReference type="GO" id="GO:0046872">
    <property type="term" value="F:metal ion binding"/>
    <property type="evidence" value="ECO:0007669"/>
    <property type="project" value="UniProtKB-KW"/>
</dbReference>
<dbReference type="AlphaFoldDB" id="A0A9D9DUQ4"/>
<keyword evidence="1" id="KW-0479">Metal-binding</keyword>
<proteinExistence type="predicted"/>
<dbReference type="PANTHER" id="PTHR11845">
    <property type="entry name" value="5'-DEOXYNUCLEOTIDASE HDDC2"/>
    <property type="match status" value="1"/>
</dbReference>
<dbReference type="GO" id="GO:0002953">
    <property type="term" value="F:5'-deoxynucleotidase activity"/>
    <property type="evidence" value="ECO:0007669"/>
    <property type="project" value="InterPro"/>
</dbReference>
<keyword evidence="2" id="KW-0378">Hydrolase</keyword>
<evidence type="ECO:0000313" key="5">
    <source>
        <dbReference type="Proteomes" id="UP000823611"/>
    </source>
</evidence>
<dbReference type="GO" id="GO:0005737">
    <property type="term" value="C:cytoplasm"/>
    <property type="evidence" value="ECO:0007669"/>
    <property type="project" value="TreeGrafter"/>
</dbReference>
<evidence type="ECO:0000256" key="2">
    <source>
        <dbReference type="ARBA" id="ARBA00022801"/>
    </source>
</evidence>
<reference evidence="4" key="2">
    <citation type="journal article" date="2021" name="PeerJ">
        <title>Extensive microbial diversity within the chicken gut microbiome revealed by metagenomics and culture.</title>
        <authorList>
            <person name="Gilroy R."/>
            <person name="Ravi A."/>
            <person name="Getino M."/>
            <person name="Pursley I."/>
            <person name="Horton D.L."/>
            <person name="Alikhan N.F."/>
            <person name="Baker D."/>
            <person name="Gharbi K."/>
            <person name="Hall N."/>
            <person name="Watson M."/>
            <person name="Adriaenssens E.M."/>
            <person name="Foster-Nyarko E."/>
            <person name="Jarju S."/>
            <person name="Secka A."/>
            <person name="Antonio M."/>
            <person name="Oren A."/>
            <person name="Chaudhuri R.R."/>
            <person name="La Ragione R."/>
            <person name="Hildebrand F."/>
            <person name="Pallen M.J."/>
        </authorList>
    </citation>
    <scope>NUCLEOTIDE SEQUENCE</scope>
    <source>
        <strain evidence="4">F6-4510</strain>
    </source>
</reference>
<protein>
    <submittedName>
        <fullName evidence="4">HD domain-containing protein</fullName>
    </submittedName>
</protein>
<evidence type="ECO:0000256" key="1">
    <source>
        <dbReference type="ARBA" id="ARBA00022723"/>
    </source>
</evidence>
<dbReference type="SUPFAM" id="SSF109604">
    <property type="entry name" value="HD-domain/PDEase-like"/>
    <property type="match status" value="1"/>
</dbReference>
<organism evidence="4 5">
    <name type="scientific">Candidatus Fimicola merdigallinarum</name>
    <dbReference type="NCBI Taxonomy" id="2840819"/>
    <lineage>
        <taxon>Bacteria</taxon>
        <taxon>Bacillati</taxon>
        <taxon>Bacillota</taxon>
        <taxon>Clostridia</taxon>
        <taxon>Lachnospirales</taxon>
        <taxon>Lachnospiraceae</taxon>
        <taxon>Lachnospiraceae incertae sedis</taxon>
        <taxon>Candidatus Fimicola</taxon>
    </lineage>
</organism>
<dbReference type="Pfam" id="PF13023">
    <property type="entry name" value="HD_3"/>
    <property type="match status" value="1"/>
</dbReference>
<dbReference type="Gene3D" id="1.10.3210.10">
    <property type="entry name" value="Hypothetical protein af1432"/>
    <property type="match status" value="1"/>
</dbReference>
<dbReference type="Proteomes" id="UP000823611">
    <property type="component" value="Unassembled WGS sequence"/>
</dbReference>
<sequence>MTDRFKKQIEFIYEIDKAKNIFRQTYVSSGDRRENDAEHSWHLGLMAIILSEYFEDVDVLKTIKMVLMHDIVEIYAGDTYCYDEKANEDKSERESLSAEKIYGLLPDDQKDEYISLWREFEKRESREAKFALVLDRIQPVILNYATDGRAWREHNIYRDQVENRNKDILSLSNDFSDLLKAILDLSVEKGYLKTR</sequence>
<dbReference type="InterPro" id="IPR006674">
    <property type="entry name" value="HD_domain"/>
</dbReference>